<reference evidence="2" key="1">
    <citation type="journal article" date="2015" name="PLoS ONE">
        <title>An Insight into the Sialome of the Lone Star Tick, Amblyomma americanum, with a Glimpse on Its Time Dependent Gene Expression.</title>
        <authorList>
            <person name="Karim S."/>
            <person name="Ribeiro J.M."/>
        </authorList>
    </citation>
    <scope>NUCLEOTIDE SEQUENCE</scope>
    <source>
        <tissue evidence="2">Salivary gland</tissue>
    </source>
</reference>
<dbReference type="AlphaFoldDB" id="A0A0C9RW70"/>
<dbReference type="GO" id="GO:0043176">
    <property type="term" value="F:amine binding"/>
    <property type="evidence" value="ECO:0007669"/>
    <property type="project" value="InterPro"/>
</dbReference>
<protein>
    <recommendedName>
        <fullName evidence="3">Lipocalin</fullName>
    </recommendedName>
</protein>
<evidence type="ECO:0000313" key="2">
    <source>
        <dbReference type="EMBL" id="JAG91821.1"/>
    </source>
</evidence>
<sequence length="111" mass="12713">MKSFAIASFLMLVGVAVGAQFNQGDLYKALDTWDPFWMVARSYRHPERGEQHKCVYSTKISLTHNNYEFYQHYRQGRTGKQEHLYAGLTTDEATGEPALDVSKTYEKSGKL</sequence>
<feature type="signal peptide" evidence="1">
    <location>
        <begin position="1"/>
        <end position="18"/>
    </location>
</feature>
<evidence type="ECO:0008006" key="3">
    <source>
        <dbReference type="Google" id="ProtNLM"/>
    </source>
</evidence>
<feature type="non-terminal residue" evidence="2">
    <location>
        <position position="111"/>
    </location>
</feature>
<dbReference type="Gene3D" id="2.40.128.20">
    <property type="match status" value="1"/>
</dbReference>
<dbReference type="GO" id="GO:0030682">
    <property type="term" value="P:symbiont-mediated perturbation of host defenses"/>
    <property type="evidence" value="ECO:0007669"/>
    <property type="project" value="InterPro"/>
</dbReference>
<feature type="chain" id="PRO_5002202307" description="Lipocalin" evidence="1">
    <location>
        <begin position="19"/>
        <end position="111"/>
    </location>
</feature>
<dbReference type="InterPro" id="IPR002970">
    <property type="entry name" value="Tick_his-bd"/>
</dbReference>
<dbReference type="SUPFAM" id="SSF50814">
    <property type="entry name" value="Lipocalins"/>
    <property type="match status" value="1"/>
</dbReference>
<evidence type="ECO:0000256" key="1">
    <source>
        <dbReference type="SAM" id="SignalP"/>
    </source>
</evidence>
<proteinExistence type="evidence at transcript level"/>
<dbReference type="EMBL" id="GBZX01000919">
    <property type="protein sequence ID" value="JAG91821.1"/>
    <property type="molecule type" value="mRNA"/>
</dbReference>
<dbReference type="InterPro" id="IPR012674">
    <property type="entry name" value="Calycin"/>
</dbReference>
<accession>A0A0C9RW70</accession>
<keyword evidence="1" id="KW-0732">Signal</keyword>
<organism evidence="2">
    <name type="scientific">Amblyomma americanum</name>
    <name type="common">Lone star tick</name>
    <dbReference type="NCBI Taxonomy" id="6943"/>
    <lineage>
        <taxon>Eukaryota</taxon>
        <taxon>Metazoa</taxon>
        <taxon>Ecdysozoa</taxon>
        <taxon>Arthropoda</taxon>
        <taxon>Chelicerata</taxon>
        <taxon>Arachnida</taxon>
        <taxon>Acari</taxon>
        <taxon>Parasitiformes</taxon>
        <taxon>Ixodida</taxon>
        <taxon>Ixodoidea</taxon>
        <taxon>Ixodidae</taxon>
        <taxon>Amblyomminae</taxon>
        <taxon>Amblyomma</taxon>
    </lineage>
</organism>
<dbReference type="Pfam" id="PF02098">
    <property type="entry name" value="His_binding"/>
    <property type="match status" value="1"/>
</dbReference>
<name>A0A0C9RW70_AMBAM</name>